<dbReference type="AlphaFoldDB" id="A0A835TCD4"/>
<proteinExistence type="predicted"/>
<reference evidence="3" key="1">
    <citation type="journal article" date="2020" name="bioRxiv">
        <title>Comparative genomics of Chlamydomonas.</title>
        <authorList>
            <person name="Craig R.J."/>
            <person name="Hasan A.R."/>
            <person name="Ness R.W."/>
            <person name="Keightley P.D."/>
        </authorList>
    </citation>
    <scope>NUCLEOTIDE SEQUENCE</scope>
    <source>
        <strain evidence="3">SAG 7.73</strain>
    </source>
</reference>
<dbReference type="EMBL" id="JAEHOC010000004">
    <property type="protein sequence ID" value="KAG2442882.1"/>
    <property type="molecule type" value="Genomic_DNA"/>
</dbReference>
<evidence type="ECO:0000313" key="3">
    <source>
        <dbReference type="EMBL" id="KAG2442882.1"/>
    </source>
</evidence>
<protein>
    <submittedName>
        <fullName evidence="3">Uncharacterized protein</fullName>
    </submittedName>
</protein>
<evidence type="ECO:0000313" key="4">
    <source>
        <dbReference type="Proteomes" id="UP000650467"/>
    </source>
</evidence>
<keyword evidence="4" id="KW-1185">Reference proteome</keyword>
<dbReference type="SUPFAM" id="SSF159034">
    <property type="entry name" value="Mib/herc2 domain-like"/>
    <property type="match status" value="1"/>
</dbReference>
<feature type="region of interest" description="Disordered" evidence="1">
    <location>
        <begin position="134"/>
        <end position="157"/>
    </location>
</feature>
<dbReference type="GO" id="GO:0046872">
    <property type="term" value="F:metal ion binding"/>
    <property type="evidence" value="ECO:0007669"/>
    <property type="project" value="InterPro"/>
</dbReference>
<name>A0A835TCD4_CHLIN</name>
<keyword evidence="2" id="KW-0812">Transmembrane</keyword>
<gene>
    <name evidence="3" type="ORF">HXX76_002961</name>
</gene>
<comment type="caution">
    <text evidence="3">The sequence shown here is derived from an EMBL/GenBank/DDBJ whole genome shotgun (WGS) entry which is preliminary data.</text>
</comment>
<organism evidence="3 4">
    <name type="scientific">Chlamydomonas incerta</name>
    <dbReference type="NCBI Taxonomy" id="51695"/>
    <lineage>
        <taxon>Eukaryota</taxon>
        <taxon>Viridiplantae</taxon>
        <taxon>Chlorophyta</taxon>
        <taxon>core chlorophytes</taxon>
        <taxon>Chlorophyceae</taxon>
        <taxon>CS clade</taxon>
        <taxon>Chlamydomonadales</taxon>
        <taxon>Chlamydomonadaceae</taxon>
        <taxon>Chlamydomonas</taxon>
    </lineage>
</organism>
<keyword evidence="2" id="KW-0472">Membrane</keyword>
<accession>A0A835TCD4</accession>
<feature type="compositionally biased region" description="Basic and acidic residues" evidence="1">
    <location>
        <begin position="141"/>
        <end position="157"/>
    </location>
</feature>
<dbReference type="GO" id="GO:0004842">
    <property type="term" value="F:ubiquitin-protein transferase activity"/>
    <property type="evidence" value="ECO:0007669"/>
    <property type="project" value="InterPro"/>
</dbReference>
<dbReference type="InterPro" id="IPR037252">
    <property type="entry name" value="Mib_Herc2_sf"/>
</dbReference>
<sequence length="285" mass="29005">MSGRLTYGSGRRSNLRALRAFAFAAAGLYLLFALSAAAAAAANASACTDNVGDWKGVRDCFKQAERKIATLTTSSIAGWLLAAVAVTAVCIKDGLLLAAWASLTAWNARRRDIGGGAQQVGVAVRLTSQQPLPVDANADSTVKDERAAEDGADQKQRTHELSLMRAMPGEPLGYSNTRVGQLVVRGPDWAKADADDDGGAGCIGVVTCATPATAATTKPAAAPAAAAAAALPFLAATAAAAGGGQQQVVVVKWCKTGLETTANVRGGTAGSRKFCVAVMDVLDGE</sequence>
<dbReference type="Proteomes" id="UP000650467">
    <property type="component" value="Unassembled WGS sequence"/>
</dbReference>
<keyword evidence="2" id="KW-1133">Transmembrane helix</keyword>
<evidence type="ECO:0000256" key="2">
    <source>
        <dbReference type="SAM" id="Phobius"/>
    </source>
</evidence>
<evidence type="ECO:0000256" key="1">
    <source>
        <dbReference type="SAM" id="MobiDB-lite"/>
    </source>
</evidence>
<dbReference type="Gene3D" id="2.30.30.40">
    <property type="entry name" value="SH3 Domains"/>
    <property type="match status" value="1"/>
</dbReference>
<dbReference type="OrthoDB" id="10557931at2759"/>
<feature type="transmembrane region" description="Helical" evidence="2">
    <location>
        <begin position="76"/>
        <end position="101"/>
    </location>
</feature>